<reference evidence="5" key="1">
    <citation type="submission" date="2021-01" db="EMBL/GenBank/DDBJ databases">
        <authorList>
            <person name="Corre E."/>
            <person name="Pelletier E."/>
            <person name="Niang G."/>
            <person name="Scheremetjew M."/>
            <person name="Finn R."/>
            <person name="Kale V."/>
            <person name="Holt S."/>
            <person name="Cochrane G."/>
            <person name="Meng A."/>
            <person name="Brown T."/>
            <person name="Cohen L."/>
        </authorList>
    </citation>
    <scope>NUCLEOTIDE SEQUENCE</scope>
    <source>
        <strain evidence="5">CCMP2084</strain>
    </source>
</reference>
<dbReference type="GO" id="GO:0004842">
    <property type="term" value="F:ubiquitin-protein transferase activity"/>
    <property type="evidence" value="ECO:0007669"/>
    <property type="project" value="TreeGrafter"/>
</dbReference>
<name>A0A7S2UHM2_9STRA</name>
<feature type="region of interest" description="Disordered" evidence="4">
    <location>
        <begin position="95"/>
        <end position="114"/>
    </location>
</feature>
<dbReference type="PROSITE" id="PS50297">
    <property type="entry name" value="ANK_REP_REGION"/>
    <property type="match status" value="1"/>
</dbReference>
<dbReference type="SUPFAM" id="SSF48403">
    <property type="entry name" value="Ankyrin repeat"/>
    <property type="match status" value="1"/>
</dbReference>
<protein>
    <submittedName>
        <fullName evidence="5">Uncharacterized protein</fullName>
    </submittedName>
</protein>
<gene>
    <name evidence="5" type="ORF">ASEP1449_LOCUS10405</name>
</gene>
<evidence type="ECO:0000256" key="4">
    <source>
        <dbReference type="SAM" id="MobiDB-lite"/>
    </source>
</evidence>
<dbReference type="SMART" id="SM00248">
    <property type="entry name" value="ANK"/>
    <property type="match status" value="3"/>
</dbReference>
<dbReference type="PANTHER" id="PTHR24171:SF8">
    <property type="entry name" value="BRCA1-ASSOCIATED RING DOMAIN PROTEIN 1"/>
    <property type="match status" value="1"/>
</dbReference>
<feature type="region of interest" description="Disordered" evidence="4">
    <location>
        <begin position="60"/>
        <end position="80"/>
    </location>
</feature>
<feature type="repeat" description="ANK" evidence="3">
    <location>
        <begin position="140"/>
        <end position="172"/>
    </location>
</feature>
<dbReference type="Pfam" id="PF12796">
    <property type="entry name" value="Ank_2"/>
    <property type="match status" value="1"/>
</dbReference>
<dbReference type="InterPro" id="IPR036770">
    <property type="entry name" value="Ankyrin_rpt-contain_sf"/>
</dbReference>
<sequence length="209" mass="23193">MKPGDMVLYESHSLIHGRPFPLKGKYFANIFIHFEPTGHSKRHQAEQLGDLDMKKQYRKATENRAGSDLNSRSGKLPPYILENSPEVKNWMRSHSNGWEAPSPVDPGKAEAHTAAGTGDLDTLRKLAKQKPHVLHLKDANGWQPIHEASRGGHKNVVELLVEHGQDINERTNHGSGGSPLYLATQAHSDDHPLVRYFISIGALNIGPDL</sequence>
<dbReference type="InterPro" id="IPR002110">
    <property type="entry name" value="Ankyrin_rpt"/>
</dbReference>
<dbReference type="Gene3D" id="1.25.40.20">
    <property type="entry name" value="Ankyrin repeat-containing domain"/>
    <property type="match status" value="1"/>
</dbReference>
<dbReference type="PANTHER" id="PTHR24171">
    <property type="entry name" value="ANKYRIN REPEAT DOMAIN-CONTAINING PROTEIN 39-RELATED"/>
    <property type="match status" value="1"/>
</dbReference>
<dbReference type="AlphaFoldDB" id="A0A7S2UHM2"/>
<evidence type="ECO:0000256" key="1">
    <source>
        <dbReference type="ARBA" id="ARBA00022737"/>
    </source>
</evidence>
<evidence type="ECO:0000313" key="5">
    <source>
        <dbReference type="EMBL" id="CAD9818573.1"/>
    </source>
</evidence>
<organism evidence="5">
    <name type="scientific">Attheya septentrionalis</name>
    <dbReference type="NCBI Taxonomy" id="420275"/>
    <lineage>
        <taxon>Eukaryota</taxon>
        <taxon>Sar</taxon>
        <taxon>Stramenopiles</taxon>
        <taxon>Ochrophyta</taxon>
        <taxon>Bacillariophyta</taxon>
        <taxon>Coscinodiscophyceae</taxon>
        <taxon>Chaetocerotophycidae</taxon>
        <taxon>Chaetocerotales</taxon>
        <taxon>Attheyaceae</taxon>
        <taxon>Attheya</taxon>
    </lineage>
</organism>
<evidence type="ECO:0000256" key="3">
    <source>
        <dbReference type="PROSITE-ProRule" id="PRU00023"/>
    </source>
</evidence>
<dbReference type="GO" id="GO:0085020">
    <property type="term" value="P:protein K6-linked ubiquitination"/>
    <property type="evidence" value="ECO:0007669"/>
    <property type="project" value="TreeGrafter"/>
</dbReference>
<proteinExistence type="predicted"/>
<accession>A0A7S2UHM2</accession>
<dbReference type="EMBL" id="HBHQ01015560">
    <property type="protein sequence ID" value="CAD9818573.1"/>
    <property type="molecule type" value="Transcribed_RNA"/>
</dbReference>
<keyword evidence="2 3" id="KW-0040">ANK repeat</keyword>
<keyword evidence="1" id="KW-0677">Repeat</keyword>
<evidence type="ECO:0000256" key="2">
    <source>
        <dbReference type="ARBA" id="ARBA00023043"/>
    </source>
</evidence>
<dbReference type="PROSITE" id="PS50088">
    <property type="entry name" value="ANK_REPEAT"/>
    <property type="match status" value="1"/>
</dbReference>